<dbReference type="CDD" id="cd22936">
    <property type="entry name" value="shulin_C20orf194-like"/>
    <property type="match status" value="1"/>
</dbReference>
<dbReference type="PANTHER" id="PTHR33664">
    <property type="entry name" value="RCG26366"/>
    <property type="match status" value="1"/>
</dbReference>
<dbReference type="Pfam" id="PF25204">
    <property type="entry name" value="DAAF9_2"/>
    <property type="match status" value="1"/>
</dbReference>
<dbReference type="InterPro" id="IPR057478">
    <property type="entry name" value="DAAF9_2"/>
</dbReference>
<dbReference type="InterPro" id="IPR058843">
    <property type="entry name" value="PH_DAAF9"/>
</dbReference>
<gene>
    <name evidence="6" type="ORF">SNE40_012932</name>
</gene>
<evidence type="ECO:0000259" key="2">
    <source>
        <dbReference type="Pfam" id="PF23319"/>
    </source>
</evidence>
<comment type="caution">
    <text evidence="6">The sequence shown here is derived from an EMBL/GenBank/DDBJ whole genome shotgun (WGS) entry which is preliminary data.</text>
</comment>
<sequence>MSSKKLKRPSSARRHINYETFNQFVSGSRLRRIQSLLNGNNGQADSPDSILSITGIDSRYNEGCQHLTNYLLFDFFTSRKTELERSGFDEEDLDDIILVINSNSVDIYCNVINYHYLLPYTSHWFNVRYHCLTDTEAEDEEMEEDFKMLSFVAMIKDKKCIGIPFFSPGHGGKFDKFVIEKWPIVQAFALDEIGGGGFFTMNYEVCDVSSKVEELYNHVDPVTMEILLTQNVKLLERQWTDMEARFKLELSNKMEKLTEEIVAEPLFSYYKHGRIVSSGVDKNKSRCPYVLYGRHASQSEIEKVSHELMDRYEDISTSGINNKLPHHMVCQAVSPNSPLVCSRTYFFTPVVDPFKDVKTEEKGDLWYLTNLYKIMIEALFGGIYSYTKTQSVKKATSSVFYVIEESLREIDHPIFQNYFNNNRSKFVFNIEGVDNFGICHQLEEGVYMPLIKTSSISFFDVPSVEHSGKSVGSLVFGESFIDSSFIIKGQNQMSSDHVILTSNISRQNLFSVKEADIKSCKQLPEQLTTLEKYGDILVSREIIHYTTGSPQYSQIFTGEVTVYENAVILHHVEYGSILLTHTDIQHIQLYDADTNSSVWLLILYLDKLSHGKLPVHLIEDKNQLVLIFLPKTPIHKHLNTQILRKWKTESSFPVVERLEELPQHLISLHSQLQKQFVPNSSTKTTNLEKSAYHIDHIKRFINHLSVCTAGCKDVDKNHLPLLLKSQQTSPTTDDDEEQTDSDEITISIIAGVPGSHKQTLVSTLTNYTKEKYRWIVLKQPNDDISEFDAKRLHKQLNGALTVHRRRKPGAIRRITKVIVVTNSFTDIGEVINAIETHPDQDVNKCLKIGAVTICIDPLNFYLEHRLILPGILTDCGEGWINNIILTSCTTGQNDLMKDVQSILRCVNTNVAFIPAERGEVHRSTDLDNILSSKEFYSPSMIHARYLSRPDWRNLKSSSGFQPKMNQILLNFKQPLDKSRFINKLKSMKSSLDSHPWYNNIYHVQGQVTFTDSEGLYEVQFVTLSGYMRLQLVETSPVTDHLSSSSSPPPTMSNYLVYTGCHLQEENIKNWLRSCRIQLKKKDLLTRQDLTKDEINEIHKNNHLRQLPSGWFYNGSQFISLTGEKTYQHPNLEDFIEEYVKLKNQEILEHNQKMESEKIVDLFE</sequence>
<reference evidence="6 7" key="1">
    <citation type="submission" date="2024-01" db="EMBL/GenBank/DDBJ databases">
        <title>The genome of the rayed Mediterranean limpet Patella caerulea (Linnaeus, 1758).</title>
        <authorList>
            <person name="Anh-Thu Weber A."/>
            <person name="Halstead-Nussloch G."/>
        </authorList>
    </citation>
    <scope>NUCLEOTIDE SEQUENCE [LARGE SCALE GENOMIC DNA]</scope>
    <source>
        <strain evidence="6">AATW-2023a</strain>
        <tissue evidence="6">Whole specimen</tissue>
    </source>
</reference>
<proteinExistence type="predicted"/>
<dbReference type="PANTHER" id="PTHR33664:SF1">
    <property type="entry name" value="DYNEIN AXONEMAL ASSEMBLY FACTOR 9"/>
    <property type="match status" value="1"/>
</dbReference>
<dbReference type="Pfam" id="PF23281">
    <property type="entry name" value="DAAF9_N"/>
    <property type="match status" value="1"/>
</dbReference>
<dbReference type="AlphaFoldDB" id="A0AAN8JQG9"/>
<feature type="domain" description="DAAF9 pita-bread-like" evidence="3">
    <location>
        <begin position="220"/>
        <end position="491"/>
    </location>
</feature>
<evidence type="ECO:0000313" key="7">
    <source>
        <dbReference type="Proteomes" id="UP001347796"/>
    </source>
</evidence>
<dbReference type="InterPro" id="IPR040342">
    <property type="entry name" value="DNAAF9"/>
</dbReference>
<evidence type="ECO:0000259" key="4">
    <source>
        <dbReference type="Pfam" id="PF25204"/>
    </source>
</evidence>
<evidence type="ECO:0000313" key="6">
    <source>
        <dbReference type="EMBL" id="KAK6178103.1"/>
    </source>
</evidence>
<keyword evidence="7" id="KW-1185">Reference proteome</keyword>
<dbReference type="Pfam" id="PF26246">
    <property type="entry name" value="PH_DAAF9"/>
    <property type="match status" value="1"/>
</dbReference>
<organism evidence="6 7">
    <name type="scientific">Patella caerulea</name>
    <name type="common">Rayed Mediterranean limpet</name>
    <dbReference type="NCBI Taxonomy" id="87958"/>
    <lineage>
        <taxon>Eukaryota</taxon>
        <taxon>Metazoa</taxon>
        <taxon>Spiralia</taxon>
        <taxon>Lophotrochozoa</taxon>
        <taxon>Mollusca</taxon>
        <taxon>Gastropoda</taxon>
        <taxon>Patellogastropoda</taxon>
        <taxon>Patelloidea</taxon>
        <taxon>Patellidae</taxon>
        <taxon>Patella</taxon>
    </lineage>
</organism>
<feature type="domain" description="DAAF9 CobW C-like" evidence="2">
    <location>
        <begin position="965"/>
        <end position="1028"/>
    </location>
</feature>
<dbReference type="InterPro" id="IPR056498">
    <property type="entry name" value="DAAF9_N"/>
</dbReference>
<accession>A0AAN8JQG9</accession>
<dbReference type="InterPro" id="IPR056414">
    <property type="entry name" value="DAAF9_CobW_C"/>
</dbReference>
<feature type="domain" description="DAAF9 N-terminal" evidence="1">
    <location>
        <begin position="8"/>
        <end position="217"/>
    </location>
</feature>
<dbReference type="Proteomes" id="UP001347796">
    <property type="component" value="Unassembled WGS sequence"/>
</dbReference>
<name>A0AAN8JQG9_PATCE</name>
<protein>
    <submittedName>
        <fullName evidence="6">Uncharacterized protein</fullName>
    </submittedName>
</protein>
<evidence type="ECO:0000259" key="3">
    <source>
        <dbReference type="Pfam" id="PF25203"/>
    </source>
</evidence>
<dbReference type="Pfam" id="PF23319">
    <property type="entry name" value="CobW_C_DAAF9"/>
    <property type="match status" value="1"/>
</dbReference>
<evidence type="ECO:0000259" key="5">
    <source>
        <dbReference type="Pfam" id="PF26246"/>
    </source>
</evidence>
<feature type="domain" description="DAAF9" evidence="4">
    <location>
        <begin position="746"/>
        <end position="951"/>
    </location>
</feature>
<dbReference type="EMBL" id="JAZGQO010000009">
    <property type="protein sequence ID" value="KAK6178103.1"/>
    <property type="molecule type" value="Genomic_DNA"/>
</dbReference>
<dbReference type="InterPro" id="IPR058844">
    <property type="entry name" value="PB_DAAF9"/>
</dbReference>
<evidence type="ECO:0000259" key="1">
    <source>
        <dbReference type="Pfam" id="PF23281"/>
    </source>
</evidence>
<feature type="domain" description="DAAF9 PH" evidence="5">
    <location>
        <begin position="545"/>
        <end position="709"/>
    </location>
</feature>
<dbReference type="Pfam" id="PF25203">
    <property type="entry name" value="PB_DAAF9"/>
    <property type="match status" value="1"/>
</dbReference>